<name>A0A8S5U8T6_9CAUD</name>
<dbReference type="EMBL" id="BK016037">
    <property type="protein sequence ID" value="DAF90818.1"/>
    <property type="molecule type" value="Genomic_DNA"/>
</dbReference>
<sequence length="173" mass="18961">MKKKLAALLLAGTLAVAPSYAVMAENASATEAPAEEKKEPVKDGTYDLKCSEDDKDEDAIQLHFSNEVRNDVTGNWRIATLASDKSSLDFALAYYKEFVTSKDEIHAVVNFTDQTTTKISDAAISGYVSVTVHKYVDGEEHDAKLLFGGEVTGDYWIDIKTGEVEDLNAEETE</sequence>
<proteinExistence type="predicted"/>
<reference evidence="1" key="1">
    <citation type="journal article" date="2021" name="Proc. Natl. Acad. Sci. U.S.A.">
        <title>A Catalog of Tens of Thousands of Viruses from Human Metagenomes Reveals Hidden Associations with Chronic Diseases.</title>
        <authorList>
            <person name="Tisza M.J."/>
            <person name="Buck C.B."/>
        </authorList>
    </citation>
    <scope>NUCLEOTIDE SEQUENCE</scope>
    <source>
        <strain evidence="1">Ctp7F23</strain>
    </source>
</reference>
<accession>A0A8S5U8T6</accession>
<protein>
    <submittedName>
        <fullName evidence="1">Uncharacterized protein</fullName>
    </submittedName>
</protein>
<evidence type="ECO:0000313" key="1">
    <source>
        <dbReference type="EMBL" id="DAF90818.1"/>
    </source>
</evidence>
<organism evidence="1">
    <name type="scientific">Myoviridae sp. ctp7F23</name>
    <dbReference type="NCBI Taxonomy" id="2825174"/>
    <lineage>
        <taxon>Viruses</taxon>
        <taxon>Duplodnaviria</taxon>
        <taxon>Heunggongvirae</taxon>
        <taxon>Uroviricota</taxon>
        <taxon>Caudoviricetes</taxon>
    </lineage>
</organism>